<dbReference type="InterPro" id="IPR026956">
    <property type="entry name" value="D-ser_dehydrat-like_dom"/>
</dbReference>
<dbReference type="Gene3D" id="3.20.20.10">
    <property type="entry name" value="Alanine racemase"/>
    <property type="match status" value="1"/>
</dbReference>
<accession>A0A150XK28</accession>
<evidence type="ECO:0000256" key="2">
    <source>
        <dbReference type="ARBA" id="ARBA00023239"/>
    </source>
</evidence>
<evidence type="ECO:0000313" key="5">
    <source>
        <dbReference type="Proteomes" id="UP000075615"/>
    </source>
</evidence>
<organism evidence="4 5">
    <name type="scientific">Roseivirga echinicomitans</name>
    <dbReference type="NCBI Taxonomy" id="296218"/>
    <lineage>
        <taxon>Bacteria</taxon>
        <taxon>Pseudomonadati</taxon>
        <taxon>Bacteroidota</taxon>
        <taxon>Cytophagia</taxon>
        <taxon>Cytophagales</taxon>
        <taxon>Roseivirgaceae</taxon>
        <taxon>Roseivirga</taxon>
    </lineage>
</organism>
<gene>
    <name evidence="4" type="ORF">AWN68_05200</name>
</gene>
<evidence type="ECO:0000313" key="4">
    <source>
        <dbReference type="EMBL" id="KYG79031.1"/>
    </source>
</evidence>
<dbReference type="Pfam" id="PF14031">
    <property type="entry name" value="D-ser_dehydrat"/>
    <property type="match status" value="1"/>
</dbReference>
<dbReference type="Pfam" id="PF01168">
    <property type="entry name" value="Ala_racemase_N"/>
    <property type="match status" value="1"/>
</dbReference>
<dbReference type="AlphaFoldDB" id="A0A150XK28"/>
<protein>
    <recommendedName>
        <fullName evidence="3">D-serine dehydratase-like domain-containing protein</fullName>
    </recommendedName>
</protein>
<keyword evidence="5" id="KW-1185">Reference proteome</keyword>
<name>A0A150XK28_9BACT</name>
<dbReference type="Proteomes" id="UP000075615">
    <property type="component" value="Unassembled WGS sequence"/>
</dbReference>
<dbReference type="GO" id="GO:0036088">
    <property type="term" value="P:D-serine catabolic process"/>
    <property type="evidence" value="ECO:0007669"/>
    <property type="project" value="TreeGrafter"/>
</dbReference>
<dbReference type="PANTHER" id="PTHR28004">
    <property type="entry name" value="ZGC:162816-RELATED"/>
    <property type="match status" value="1"/>
</dbReference>
<feature type="domain" description="D-serine dehydratase-like" evidence="3">
    <location>
        <begin position="274"/>
        <end position="381"/>
    </location>
</feature>
<reference evidence="4 5" key="1">
    <citation type="submission" date="2016-01" db="EMBL/GenBank/DDBJ databases">
        <title>Genome sequencing of Roseivirga echinicomitans KMM 6058.</title>
        <authorList>
            <person name="Selvaratnam C."/>
            <person name="Thevarajoo S."/>
            <person name="Goh K.M."/>
            <person name="Ee R."/>
            <person name="Chan K.-G."/>
            <person name="Chong C.S."/>
        </authorList>
    </citation>
    <scope>NUCLEOTIDE SEQUENCE [LARGE SCALE GENOMIC DNA]</scope>
    <source>
        <strain evidence="4 5">KMM 6058</strain>
    </source>
</reference>
<dbReference type="GO" id="GO:0008721">
    <property type="term" value="F:D-serine ammonia-lyase activity"/>
    <property type="evidence" value="ECO:0007669"/>
    <property type="project" value="TreeGrafter"/>
</dbReference>
<dbReference type="InterPro" id="IPR051466">
    <property type="entry name" value="D-amino_acid_metab_enzyme"/>
</dbReference>
<dbReference type="PANTHER" id="PTHR28004:SF2">
    <property type="entry name" value="D-SERINE DEHYDRATASE"/>
    <property type="match status" value="1"/>
</dbReference>
<proteinExistence type="inferred from homology"/>
<comment type="caution">
    <text evidence="4">The sequence shown here is derived from an EMBL/GenBank/DDBJ whole genome shotgun (WGS) entry which is preliminary data.</text>
</comment>
<dbReference type="InterPro" id="IPR042208">
    <property type="entry name" value="D-ser_dehydrat-like_sf"/>
</dbReference>
<comment type="similarity">
    <text evidence="1">Belongs to the DSD1 family.</text>
</comment>
<dbReference type="SUPFAM" id="SSF51419">
    <property type="entry name" value="PLP-binding barrel"/>
    <property type="match status" value="1"/>
</dbReference>
<evidence type="ECO:0000256" key="1">
    <source>
        <dbReference type="ARBA" id="ARBA00005323"/>
    </source>
</evidence>
<dbReference type="EMBL" id="LRDB01000012">
    <property type="protein sequence ID" value="KYG79031.1"/>
    <property type="molecule type" value="Genomic_DNA"/>
</dbReference>
<dbReference type="InterPro" id="IPR029066">
    <property type="entry name" value="PLP-binding_barrel"/>
</dbReference>
<sequence length="391" mass="43222">MDIRIKSGFFMAIFMLNVSNRSNPMITITRPTLLLNEKQCKINIQRMVDKANRLNVQLVPHFKTHQSSEIGEWFRAFGIGSITVSSVKMAEFFARSGWSNITVAFPFNMHEIPAVNKMLEQHVNLTLFVVNTEVVQRLNEELTAPVNLFIEMDAGYGRSGVATEDIAKVKELVALIEAGSMTNLYGLYCHPGNTYHTNSVEEIKGIWAGVIKKMLAVKTALGVAGESLKIRVGDTPGCALVEEMEGVDEIGPGNFVFYDLVMNYLDVCAESDIAVVMACPVVAKNENRNEIIIHGGAVHFSKDHLFAANEEKFFGEVVVLEEEGWSPIVEGIKLVSLSQEHGVLRASAEVFEAIEIGDVLGILPIHSCLTANLMKSYTTLNGQEIKHLESF</sequence>
<dbReference type="STRING" id="296218.AWN68_05200"/>
<dbReference type="Gene3D" id="2.40.37.20">
    <property type="entry name" value="D-serine dehydratase-like domain"/>
    <property type="match status" value="1"/>
</dbReference>
<dbReference type="OrthoDB" id="9788869at2"/>
<dbReference type="InterPro" id="IPR001608">
    <property type="entry name" value="Ala_racemase_N"/>
</dbReference>
<dbReference type="SMART" id="SM01119">
    <property type="entry name" value="D-ser_dehydrat"/>
    <property type="match status" value="1"/>
</dbReference>
<keyword evidence="2" id="KW-0456">Lyase</keyword>
<evidence type="ECO:0000259" key="3">
    <source>
        <dbReference type="SMART" id="SM01119"/>
    </source>
</evidence>